<keyword evidence="2" id="KW-1185">Reference proteome</keyword>
<dbReference type="Proteomes" id="UP000005408">
    <property type="component" value="Unassembled WGS sequence"/>
</dbReference>
<evidence type="ECO:0000313" key="2">
    <source>
        <dbReference type="Proteomes" id="UP000005408"/>
    </source>
</evidence>
<proteinExistence type="predicted"/>
<name>A0A8W8LM06_MAGGI</name>
<reference evidence="1" key="1">
    <citation type="submission" date="2022-08" db="UniProtKB">
        <authorList>
            <consortium name="EnsemblMetazoa"/>
        </authorList>
    </citation>
    <scope>IDENTIFICATION</scope>
    <source>
        <strain evidence="1">05x7-T-G4-1.051#20</strain>
    </source>
</reference>
<evidence type="ECO:0000313" key="1">
    <source>
        <dbReference type="EnsemblMetazoa" id="G28966.1:cds"/>
    </source>
</evidence>
<accession>A0A8W8LM06</accession>
<dbReference type="EnsemblMetazoa" id="G28966.1">
    <property type="protein sequence ID" value="G28966.1:cds"/>
    <property type="gene ID" value="G28966"/>
</dbReference>
<protein>
    <submittedName>
        <fullName evidence="1">Uncharacterized protein</fullName>
    </submittedName>
</protein>
<sequence>MGPVLSKRLSDEEIRTKVVELITKLDIECQKVLHKDMKPVEVALLLMLHQKHSDIITFNASEKSWSWKEGTLRKEYETRLTDLDLTDHNPLETTDNFIKEAKTTIQNVDALFDNLSSEENREETLNTYFEKQTNAIAKLNIGRTKDLKDQELSQLNEEYKEKMMDDMTNQLMNMSAVLDQFHKEQLEILQKMDKELLAKIETENIPSTDDLLKKVKKTGDPVLGGGSRRAIEEITTNIKRSDLNPESLKRIFTQNLSRDGRLEVAVIVPNRDNIRNINGGDIANVVVSKTKFSQLFRKKFYNTK</sequence>
<organism evidence="1 2">
    <name type="scientific">Magallana gigas</name>
    <name type="common">Pacific oyster</name>
    <name type="synonym">Crassostrea gigas</name>
    <dbReference type="NCBI Taxonomy" id="29159"/>
    <lineage>
        <taxon>Eukaryota</taxon>
        <taxon>Metazoa</taxon>
        <taxon>Spiralia</taxon>
        <taxon>Lophotrochozoa</taxon>
        <taxon>Mollusca</taxon>
        <taxon>Bivalvia</taxon>
        <taxon>Autobranchia</taxon>
        <taxon>Pteriomorphia</taxon>
        <taxon>Ostreida</taxon>
        <taxon>Ostreoidea</taxon>
        <taxon>Ostreidae</taxon>
        <taxon>Magallana</taxon>
    </lineage>
</organism>
<dbReference type="AlphaFoldDB" id="A0A8W8LM06"/>